<gene>
    <name evidence="1" type="ORF">QNI22_18940</name>
</gene>
<protein>
    <submittedName>
        <fullName evidence="1">Uncharacterized protein</fullName>
    </submittedName>
</protein>
<evidence type="ECO:0000313" key="1">
    <source>
        <dbReference type="EMBL" id="MDJ1502752.1"/>
    </source>
</evidence>
<evidence type="ECO:0000313" key="2">
    <source>
        <dbReference type="Proteomes" id="UP001232063"/>
    </source>
</evidence>
<keyword evidence="2" id="KW-1185">Reference proteome</keyword>
<dbReference type="RefSeq" id="WP_314513023.1">
    <property type="nucleotide sequence ID" value="NZ_JASJOU010000006.1"/>
</dbReference>
<organism evidence="1 2">
    <name type="scientific">Xanthocytophaga agilis</name>
    <dbReference type="NCBI Taxonomy" id="3048010"/>
    <lineage>
        <taxon>Bacteria</taxon>
        <taxon>Pseudomonadati</taxon>
        <taxon>Bacteroidota</taxon>
        <taxon>Cytophagia</taxon>
        <taxon>Cytophagales</taxon>
        <taxon>Rhodocytophagaceae</taxon>
        <taxon>Xanthocytophaga</taxon>
    </lineage>
</organism>
<name>A0AAE3R706_9BACT</name>
<dbReference type="Proteomes" id="UP001232063">
    <property type="component" value="Unassembled WGS sequence"/>
</dbReference>
<dbReference type="AlphaFoldDB" id="A0AAE3R706"/>
<reference evidence="1" key="1">
    <citation type="submission" date="2023-05" db="EMBL/GenBank/DDBJ databases">
        <authorList>
            <person name="Zhang X."/>
        </authorList>
    </citation>
    <scope>NUCLEOTIDE SEQUENCE</scope>
    <source>
        <strain evidence="1">BD1B2-1</strain>
    </source>
</reference>
<sequence length="107" mass="12465">MSTEKIEILKELINNINYIVKRRDEEYAHIDLQKHLKTALAVVESYESNLAGIGEIKKKTRELLLKSEELTEKYYDEEERKGDSLIFTKMTTLAFSAIDYFLNATES</sequence>
<dbReference type="EMBL" id="JASJOU010000006">
    <property type="protein sequence ID" value="MDJ1502752.1"/>
    <property type="molecule type" value="Genomic_DNA"/>
</dbReference>
<proteinExistence type="predicted"/>
<accession>A0AAE3R706</accession>
<comment type="caution">
    <text evidence="1">The sequence shown here is derived from an EMBL/GenBank/DDBJ whole genome shotgun (WGS) entry which is preliminary data.</text>
</comment>